<dbReference type="Pfam" id="PF15976">
    <property type="entry name" value="CooC_C"/>
    <property type="match status" value="1"/>
</dbReference>
<reference evidence="4 5" key="2">
    <citation type="journal article" date="2016" name="Appl. Microbiol. Biotechnol.">
        <title>Mutations improving production and secretion of extracellular lipase by Burkholderia glumae PG1.</title>
        <authorList>
            <person name="Knapp A."/>
            <person name="Voget S."/>
            <person name="Gao R."/>
            <person name="Zaburannyi N."/>
            <person name="Krysciak D."/>
            <person name="Breuer M."/>
            <person name="Hauer B."/>
            <person name="Streit W.R."/>
            <person name="Muller R."/>
            <person name="Daniel R."/>
            <person name="Jaeger K.E."/>
        </authorList>
    </citation>
    <scope>NUCLEOTIDE SEQUENCE [LARGE SCALE GENOMIC DNA]</scope>
    <source>
        <strain evidence="4 5">PG1</strain>
    </source>
</reference>
<sequence length="807" mass="87176">MELQPTRYMNDLPDGFASAIYDAPLAVRVEVDGRYLADAMVVLDRHDRVTLTQMMAGAESTIPLERRNEYEAVLRRGLTLGTCSGLDCRAGIVRSAFGLADSKLALFTDRGAADAAGATYLTPPARGSGGAVLSHGLSLVSDPGGGASSLNYDLSISSNLGSWTAYSDLQVIYEHYRSFGGFGGDQWRKYLNDAYLQREFHGYYARAGIFAPDNSTDQGNLAPLPYAGADTIAGFSIGSSDTLLRSDRHASMIPLTVNANRAGRVEIYKDGRMLATRVVQPGVTELPTEDLPNGIYTVEVRLYEGNQLVSSMPESIYKPTNWNGLSRWRFRVYGGRRFAPWDGAFDDTGRGDWAGGAQLGYLLTPRLRGGVTVSYQGDDTPVGLFVDYQFNDSARLYVNPYYSSRRGSGFEVQGTLRAGTASLAVTHRYAQVKYSRRVRTYDGSPLPVYTDISRYSSVVGSWQVNEHNRLSTSLRFDHVHAQHTIDLSFYRDLVTHGGTQIQAFVSLYDRPAAWSGHDIRQREHGVMIGLTGTFGRGSDQFNVSTGAGRTAAGLDRSVNLGYQHNFAHGAVQSIDVAGNYARGGSSATASARFSARHLSGDGYVQYATGSGDASLGLNLRSTTAIGGWAIGEAASDLGAARSAVVLDVGADGAALPAGLVARMSDGQFVTLHAGRNLVAVDPYRTAHLSFDQLDGKTGGVRFRPESMSVQLYPGGVVHRKLDAIRTITVVGRVVDANGRPRTGIRIVNHAGQAWPESDGVFTMEVSRQQPTIEIFDGGRDVCHVDLRHRIVRPDASGVAVLGDLTCR</sequence>
<gene>
    <name evidence="4" type="ORF">BGL_1c01130</name>
</gene>
<dbReference type="InterPro" id="IPR032636">
    <property type="entry name" value="Pilus_assem_E-set-like_dom"/>
</dbReference>
<dbReference type="Proteomes" id="UP000031838">
    <property type="component" value="Chromosome 1"/>
</dbReference>
<proteinExistence type="predicted"/>
<evidence type="ECO:0000313" key="4">
    <source>
        <dbReference type="EMBL" id="AJK44666.1"/>
    </source>
</evidence>
<feature type="domain" description="Pilus assembly protein E-set like" evidence="3">
    <location>
        <begin position="253"/>
        <end position="318"/>
    </location>
</feature>
<keyword evidence="5" id="KW-1185">Reference proteome</keyword>
<evidence type="ECO:0000313" key="5">
    <source>
        <dbReference type="Proteomes" id="UP000031838"/>
    </source>
</evidence>
<dbReference type="KEGG" id="bgp:BGL_1c01130"/>
<dbReference type="HOGENOM" id="CLU_344147_0_0_4"/>
<name>A0A0B6RXC5_BURPL</name>
<accession>A0A0B6RXC5</accession>
<feature type="domain" description="Pilus assembly protein C-terminal" evidence="2">
    <location>
        <begin position="711"/>
        <end position="807"/>
    </location>
</feature>
<dbReference type="AlphaFoldDB" id="A0A0B6RXC5"/>
<dbReference type="EMBL" id="CP002580">
    <property type="protein sequence ID" value="AJK44666.1"/>
    <property type="molecule type" value="Genomic_DNA"/>
</dbReference>
<protein>
    <submittedName>
        <fullName evidence="4">Uncharacterized protein</fullName>
    </submittedName>
</protein>
<keyword evidence="1" id="KW-0732">Signal</keyword>
<organism evidence="4 5">
    <name type="scientific">Burkholderia plantarii</name>
    <dbReference type="NCBI Taxonomy" id="41899"/>
    <lineage>
        <taxon>Bacteria</taxon>
        <taxon>Pseudomonadati</taxon>
        <taxon>Pseudomonadota</taxon>
        <taxon>Betaproteobacteria</taxon>
        <taxon>Burkholderiales</taxon>
        <taxon>Burkholderiaceae</taxon>
        <taxon>Burkholderia</taxon>
    </lineage>
</organism>
<dbReference type="InterPro" id="IPR031917">
    <property type="entry name" value="Pilus_assem_C"/>
</dbReference>
<evidence type="ECO:0000259" key="2">
    <source>
        <dbReference type="Pfam" id="PF15976"/>
    </source>
</evidence>
<reference evidence="5" key="1">
    <citation type="submission" date="2011-03" db="EMBL/GenBank/DDBJ databases">
        <authorList>
            <person name="Voget S."/>
            <person name="Streit W.R."/>
            <person name="Jaeger K.E."/>
            <person name="Daniel R."/>
        </authorList>
    </citation>
    <scope>NUCLEOTIDE SEQUENCE [LARGE SCALE GENOMIC DNA]</scope>
    <source>
        <strain evidence="5">PG1</strain>
    </source>
</reference>
<dbReference type="Pfam" id="PF16967">
    <property type="entry name" value="TcfC"/>
    <property type="match status" value="1"/>
</dbReference>
<evidence type="ECO:0000256" key="1">
    <source>
        <dbReference type="ARBA" id="ARBA00022729"/>
    </source>
</evidence>
<evidence type="ECO:0000259" key="3">
    <source>
        <dbReference type="Pfam" id="PF16967"/>
    </source>
</evidence>